<protein>
    <recommendedName>
        <fullName evidence="5">F-box domain-containing protein</fullName>
    </recommendedName>
</protein>
<organism evidence="3 4">
    <name type="scientific">Lupinus luteus</name>
    <name type="common">European yellow lupine</name>
    <dbReference type="NCBI Taxonomy" id="3873"/>
    <lineage>
        <taxon>Eukaryota</taxon>
        <taxon>Viridiplantae</taxon>
        <taxon>Streptophyta</taxon>
        <taxon>Embryophyta</taxon>
        <taxon>Tracheophyta</taxon>
        <taxon>Spermatophyta</taxon>
        <taxon>Magnoliopsida</taxon>
        <taxon>eudicotyledons</taxon>
        <taxon>Gunneridae</taxon>
        <taxon>Pentapetalae</taxon>
        <taxon>rosids</taxon>
        <taxon>fabids</taxon>
        <taxon>Fabales</taxon>
        <taxon>Fabaceae</taxon>
        <taxon>Papilionoideae</taxon>
        <taxon>50 kb inversion clade</taxon>
        <taxon>genistoids sensu lato</taxon>
        <taxon>core genistoids</taxon>
        <taxon>Genisteae</taxon>
        <taxon>Lupinus</taxon>
    </lineage>
</organism>
<evidence type="ECO:0000313" key="3">
    <source>
        <dbReference type="EMBL" id="CAL0315392.1"/>
    </source>
</evidence>
<feature type="domain" description="F-box/LRR-repeat protein 15/At3g58940/PEG3-like LRR" evidence="2">
    <location>
        <begin position="112"/>
        <end position="192"/>
    </location>
</feature>
<dbReference type="Gene3D" id="1.20.1280.50">
    <property type="match status" value="1"/>
</dbReference>
<gene>
    <name evidence="3" type="ORF">LLUT_LOCUS16452</name>
</gene>
<dbReference type="CDD" id="cd22160">
    <property type="entry name" value="F-box_AtFBL13-like"/>
    <property type="match status" value="1"/>
</dbReference>
<dbReference type="InterPro" id="IPR001810">
    <property type="entry name" value="F-box_dom"/>
</dbReference>
<accession>A0AAV1X1K9</accession>
<reference evidence="3 4" key="1">
    <citation type="submission" date="2024-03" db="EMBL/GenBank/DDBJ databases">
        <authorList>
            <person name="Martinez-Hernandez J."/>
        </authorList>
    </citation>
    <scope>NUCLEOTIDE SEQUENCE [LARGE SCALE GENOMIC DNA]</scope>
</reference>
<evidence type="ECO:0000313" key="4">
    <source>
        <dbReference type="Proteomes" id="UP001497480"/>
    </source>
</evidence>
<dbReference type="PANTHER" id="PTHR31639">
    <property type="entry name" value="F-BOX PROTEIN-LIKE"/>
    <property type="match status" value="1"/>
</dbReference>
<proteinExistence type="predicted"/>
<dbReference type="EMBL" id="CAXHTB010000011">
    <property type="protein sequence ID" value="CAL0315392.1"/>
    <property type="molecule type" value="Genomic_DNA"/>
</dbReference>
<dbReference type="InterPro" id="IPR055411">
    <property type="entry name" value="LRR_FXL15/At3g58940/PEG3-like"/>
</dbReference>
<dbReference type="InterPro" id="IPR053781">
    <property type="entry name" value="F-box_AtFBL13-like"/>
</dbReference>
<evidence type="ECO:0008006" key="5">
    <source>
        <dbReference type="Google" id="ProtNLM"/>
    </source>
</evidence>
<dbReference type="AlphaFoldDB" id="A0AAV1X1K9"/>
<sequence>MNRWIYKANHNVAIDRISDLPSEIISKKILYLLPTRDVVRTSVLSREWRYMWTMVPRFEFHVFFRMCKSVGFGESAIFGIMSRILMLHDGPIYNVTLEFPMGNLFRMGFINNCLKFLSLCGVQEIILHNSEEGICEVPSNLFSLQTLTYCMLKHLELSLPPNFCGFKYLYQLELSHMKVDSGKLENLISLSPSHVARLEPEPELLNELECRSFCHNKLKTVEIEVKTPYKNALGLIRFLLANSSSLEILKFKVDPGIDKLDTPLMLSTSQDLLEMKRATPRVHYKVNEDRQNQPSHEHESDFTDPWQKLYFLNV</sequence>
<evidence type="ECO:0000259" key="2">
    <source>
        <dbReference type="Pfam" id="PF24758"/>
    </source>
</evidence>
<dbReference type="PANTHER" id="PTHR31639:SF285">
    <property type="entry name" value="OS01G0730200 PROTEIN"/>
    <property type="match status" value="1"/>
</dbReference>
<evidence type="ECO:0000259" key="1">
    <source>
        <dbReference type="Pfam" id="PF00646"/>
    </source>
</evidence>
<dbReference type="SUPFAM" id="SSF52058">
    <property type="entry name" value="L domain-like"/>
    <property type="match status" value="1"/>
</dbReference>
<keyword evidence="4" id="KW-1185">Reference proteome</keyword>
<dbReference type="Proteomes" id="UP001497480">
    <property type="component" value="Unassembled WGS sequence"/>
</dbReference>
<dbReference type="Pfam" id="PF24758">
    <property type="entry name" value="LRR_At5g56370"/>
    <property type="match status" value="1"/>
</dbReference>
<feature type="domain" description="F-box" evidence="1">
    <location>
        <begin position="17"/>
        <end position="58"/>
    </location>
</feature>
<dbReference type="Pfam" id="PF00646">
    <property type="entry name" value="F-box"/>
    <property type="match status" value="1"/>
</dbReference>
<dbReference type="InterPro" id="IPR036047">
    <property type="entry name" value="F-box-like_dom_sf"/>
</dbReference>
<comment type="caution">
    <text evidence="3">The sequence shown here is derived from an EMBL/GenBank/DDBJ whole genome shotgun (WGS) entry which is preliminary data.</text>
</comment>
<dbReference type="SUPFAM" id="SSF81383">
    <property type="entry name" value="F-box domain"/>
    <property type="match status" value="1"/>
</dbReference>
<name>A0AAV1X1K9_LUPLU</name>